<evidence type="ECO:0000256" key="6">
    <source>
        <dbReference type="ARBA" id="ARBA00022786"/>
    </source>
</evidence>
<dbReference type="FunFam" id="3.10.290.20:FF:000003">
    <property type="entry name" value="Ubiquitin-activating enzyme E1 C"/>
    <property type="match status" value="1"/>
</dbReference>
<dbReference type="InterPro" id="IPR045886">
    <property type="entry name" value="ThiF/MoeB/HesA"/>
</dbReference>
<dbReference type="InterPro" id="IPR035985">
    <property type="entry name" value="Ubiquitin-activating_enz"/>
</dbReference>
<comment type="function">
    <text evidence="11">Catalytic subunit of the dimeric E1 enzyme, which activates NEDD8.</text>
</comment>
<evidence type="ECO:0000256" key="7">
    <source>
        <dbReference type="ARBA" id="ARBA00022840"/>
    </source>
</evidence>
<evidence type="ECO:0000256" key="9">
    <source>
        <dbReference type="ARBA" id="ARBA00024626"/>
    </source>
</evidence>
<keyword evidence="5 11" id="KW-0547">Nucleotide-binding</keyword>
<organism evidence="13 14">
    <name type="scientific">Coemansia guatemalensis</name>
    <dbReference type="NCBI Taxonomy" id="2761395"/>
    <lineage>
        <taxon>Eukaryota</taxon>
        <taxon>Fungi</taxon>
        <taxon>Fungi incertae sedis</taxon>
        <taxon>Zoopagomycota</taxon>
        <taxon>Kickxellomycotina</taxon>
        <taxon>Kickxellomycetes</taxon>
        <taxon>Kickxellales</taxon>
        <taxon>Kickxellaceae</taxon>
        <taxon>Coemansia</taxon>
    </lineage>
</organism>
<evidence type="ECO:0000256" key="10">
    <source>
        <dbReference type="PROSITE-ProRule" id="PRU10132"/>
    </source>
</evidence>
<feature type="domain" description="E2 binding" evidence="12">
    <location>
        <begin position="339"/>
        <end position="422"/>
    </location>
</feature>
<evidence type="ECO:0000256" key="4">
    <source>
        <dbReference type="ARBA" id="ARBA00022598"/>
    </source>
</evidence>
<dbReference type="SUPFAM" id="SSF69572">
    <property type="entry name" value="Activating enzymes of the ubiquitin-like proteins"/>
    <property type="match status" value="1"/>
</dbReference>
<dbReference type="PROSITE" id="PS00865">
    <property type="entry name" value="UBIQUITIN_ACTIVAT_2"/>
    <property type="match status" value="1"/>
</dbReference>
<dbReference type="GO" id="GO:0005737">
    <property type="term" value="C:cytoplasm"/>
    <property type="evidence" value="ECO:0007669"/>
    <property type="project" value="TreeGrafter"/>
</dbReference>
<dbReference type="EC" id="6.2.1.64" evidence="8 11"/>
<proteinExistence type="inferred from homology"/>
<comment type="pathway">
    <text evidence="1 11">Protein modification; protein neddylation.</text>
</comment>
<evidence type="ECO:0000256" key="1">
    <source>
        <dbReference type="ARBA" id="ARBA00005032"/>
    </source>
</evidence>
<dbReference type="GO" id="GO:0005524">
    <property type="term" value="F:ATP binding"/>
    <property type="evidence" value="ECO:0007669"/>
    <property type="project" value="UniProtKB-UniRule"/>
</dbReference>
<keyword evidence="6 11" id="KW-0833">Ubl conjugation pathway</keyword>
<reference evidence="13" key="1">
    <citation type="submission" date="2022-07" db="EMBL/GenBank/DDBJ databases">
        <title>Phylogenomic reconstructions and comparative analyses of Kickxellomycotina fungi.</title>
        <authorList>
            <person name="Reynolds N.K."/>
            <person name="Stajich J.E."/>
            <person name="Barry K."/>
            <person name="Grigoriev I.V."/>
            <person name="Crous P."/>
            <person name="Smith M.E."/>
        </authorList>
    </citation>
    <scope>NUCLEOTIDE SEQUENCE</scope>
    <source>
        <strain evidence="13">NRRL 1565</strain>
    </source>
</reference>
<feature type="active site" description="Glycyl thioester intermediate" evidence="10">
    <location>
        <position position="204"/>
    </location>
</feature>
<dbReference type="PANTHER" id="PTHR10953:SF6">
    <property type="entry name" value="NEDD8-ACTIVATING ENZYME E1 CATALYTIC SUBUNIT"/>
    <property type="match status" value="1"/>
</dbReference>
<keyword evidence="14" id="KW-1185">Reference proteome</keyword>
<protein>
    <recommendedName>
        <fullName evidence="3 11">NEDD8-activating enzyme E1 catalytic subunit</fullName>
        <ecNumber evidence="8 11">6.2.1.64</ecNumber>
    </recommendedName>
</protein>
<dbReference type="SMART" id="SM01181">
    <property type="entry name" value="E2_bind"/>
    <property type="match status" value="1"/>
</dbReference>
<dbReference type="GO" id="GO:0005634">
    <property type="term" value="C:nucleus"/>
    <property type="evidence" value="ECO:0007669"/>
    <property type="project" value="TreeGrafter"/>
</dbReference>
<dbReference type="CDD" id="cd01488">
    <property type="entry name" value="Uba3_RUB"/>
    <property type="match status" value="1"/>
</dbReference>
<name>A0A9W8I077_9FUNG</name>
<dbReference type="PANTHER" id="PTHR10953">
    <property type="entry name" value="UBIQUITIN-ACTIVATING ENZYME E1"/>
    <property type="match status" value="1"/>
</dbReference>
<evidence type="ECO:0000256" key="11">
    <source>
        <dbReference type="RuleBase" id="RU368009"/>
    </source>
</evidence>
<dbReference type="OrthoDB" id="10255449at2759"/>
<keyword evidence="4 11" id="KW-0436">Ligase</keyword>
<gene>
    <name evidence="13" type="primary">uba3</name>
    <name evidence="13" type="ORF">H4R20_004272</name>
</gene>
<evidence type="ECO:0000259" key="12">
    <source>
        <dbReference type="SMART" id="SM01181"/>
    </source>
</evidence>
<accession>A0A9W8I077</accession>
<dbReference type="InterPro" id="IPR033127">
    <property type="entry name" value="UBQ-activ_enz_E1_Cys_AS"/>
</dbReference>
<dbReference type="Gene3D" id="3.10.290.20">
    <property type="entry name" value="Ubiquitin-like 2 activating enzyme e1b. Chain: B, domain 3"/>
    <property type="match status" value="1"/>
</dbReference>
<evidence type="ECO:0000256" key="3">
    <source>
        <dbReference type="ARBA" id="ARBA00015203"/>
    </source>
</evidence>
<evidence type="ECO:0000256" key="5">
    <source>
        <dbReference type="ARBA" id="ARBA00022741"/>
    </source>
</evidence>
<dbReference type="Gene3D" id="3.40.50.720">
    <property type="entry name" value="NAD(P)-binding Rossmann-like Domain"/>
    <property type="match status" value="1"/>
</dbReference>
<dbReference type="InterPro" id="IPR014929">
    <property type="entry name" value="E2-binding"/>
</dbReference>
<evidence type="ECO:0000313" key="14">
    <source>
        <dbReference type="Proteomes" id="UP001140094"/>
    </source>
</evidence>
<dbReference type="EMBL" id="JANBUO010001100">
    <property type="protein sequence ID" value="KAJ2799857.1"/>
    <property type="molecule type" value="Genomic_DNA"/>
</dbReference>
<evidence type="ECO:0000313" key="13">
    <source>
        <dbReference type="EMBL" id="KAJ2799857.1"/>
    </source>
</evidence>
<dbReference type="GO" id="GO:0019781">
    <property type="term" value="F:NEDD8 activating enzyme activity"/>
    <property type="evidence" value="ECO:0007669"/>
    <property type="project" value="UniProtKB-UniRule"/>
</dbReference>
<sequence>MTAAPVCATGYERFLKLKAPHVNDFELVNEQGETPQDQLSKAVLVIGAGGLGCEILKNLAMTGFKNIHVIDMDTIDISNLNRQFLFRSKDVGKPKAEVAAEFIRQRSPEISITAYYKRIQDMSEEFYLGMSLIICGLDSIDARRWINAYIHELADSHGMDGFKPIVDGGTEGLKGNMKVILPKVNACFECGLDMYPPKVTYPICTIANTPRLPEHCIEWASVLEWPRLFPNTKLDGDNVDHINWVVEQASQRATSFNITGITFSLAQGVVKNIIPAVASTNAIIAAACTNEAFKIITGSNPYLDNSLLYTGDSGMYFLTYPLFQNEECIVCGQKEGTISNVSSESTLQELIEALQEHSTFQLRAPSLTCSGTNLYFQKPAMLEEETRPNLEKKLCQLFESGSTLIVTDPTMPTSLRITVNFSDAEQQPDEDNK</sequence>
<dbReference type="InterPro" id="IPR030468">
    <property type="entry name" value="Uba3_N"/>
</dbReference>
<dbReference type="Gene3D" id="1.10.10.520">
    <property type="entry name" value="Ubiquitin activating enzymes (Uba3). Chain: B, domain 2"/>
    <property type="match status" value="1"/>
</dbReference>
<evidence type="ECO:0000256" key="8">
    <source>
        <dbReference type="ARBA" id="ARBA00023624"/>
    </source>
</evidence>
<comment type="caution">
    <text evidence="13">The sequence shown here is derived from an EMBL/GenBank/DDBJ whole genome shotgun (WGS) entry which is preliminary data.</text>
</comment>
<dbReference type="Pfam" id="PF00899">
    <property type="entry name" value="ThiF"/>
    <property type="match status" value="1"/>
</dbReference>
<keyword evidence="7 11" id="KW-0067">ATP-binding</keyword>
<dbReference type="FunFam" id="1.10.10.520:FF:000001">
    <property type="entry name" value="NEDD8-activating enzyme E1 catalytic subunit"/>
    <property type="match status" value="1"/>
</dbReference>
<dbReference type="Pfam" id="PF08825">
    <property type="entry name" value="E2_bind"/>
    <property type="match status" value="1"/>
</dbReference>
<dbReference type="AlphaFoldDB" id="A0A9W8I077"/>
<dbReference type="Proteomes" id="UP001140094">
    <property type="component" value="Unassembled WGS sequence"/>
</dbReference>
<dbReference type="GO" id="GO:0045116">
    <property type="term" value="P:protein neddylation"/>
    <property type="evidence" value="ECO:0007669"/>
    <property type="project" value="UniProtKB-UniRule"/>
</dbReference>
<dbReference type="InterPro" id="IPR023318">
    <property type="entry name" value="Ub_act_enz_dom_a_sf"/>
</dbReference>
<comment type="catalytic activity">
    <reaction evidence="9 11">
        <text>ATP + [NEDD8 protein] + [E1 NEDD8-activating enzyme]-L-cysteine = AMP + diphosphate + [E1 NEDD8-activating enzyme]-S-[NEDD8 protein]-yl-L-cysteine.</text>
        <dbReference type="EC" id="6.2.1.64"/>
    </reaction>
</comment>
<evidence type="ECO:0000256" key="2">
    <source>
        <dbReference type="ARBA" id="ARBA00006310"/>
    </source>
</evidence>
<comment type="similarity">
    <text evidence="2 11">Belongs to the ubiquitin-activating E1 family. UBA3 subfamily.</text>
</comment>
<dbReference type="InterPro" id="IPR000594">
    <property type="entry name" value="ThiF_NAD_FAD-bd"/>
</dbReference>